<evidence type="ECO:0000313" key="1">
    <source>
        <dbReference type="EMBL" id="ABY27894.1"/>
    </source>
</evidence>
<proteinExistence type="predicted"/>
<protein>
    <submittedName>
        <fullName evidence="1">Uncharacterized protein</fullName>
    </submittedName>
</protein>
<evidence type="ECO:0000313" key="2">
    <source>
        <dbReference type="Proteomes" id="UP000203890"/>
    </source>
</evidence>
<sequence length="188" mass="21059">MMNWSLTIVLIAIVLLLTVRREPFTEVFGFSGYKKPVGSIRLDDARPDLSGYTQAEATVDNDMMEEFVLQANQEIAKRTGLCTYIIETTAVKKFVNSDKDIYECMFMTVKNNGFAFGFSVVASYEVVNGKVKLVSLRSQPLDVQTVSNVTPFVESRGGQDFVKYELVKEAAVPTQGELEMAKNKLKQM</sequence>
<dbReference type="EMBL" id="EU304328">
    <property type="protein sequence ID" value="ABY27894.1"/>
    <property type="molecule type" value="Genomic_DNA"/>
</dbReference>
<dbReference type="Proteomes" id="UP000203890">
    <property type="component" value="Segment"/>
</dbReference>
<organism evidence="1 2">
    <name type="scientific">Ostreococcus tauri virus OtV5</name>
    <dbReference type="NCBI Taxonomy" id="1785753"/>
    <lineage>
        <taxon>Viruses</taxon>
        <taxon>Varidnaviria</taxon>
        <taxon>Bamfordvirae</taxon>
        <taxon>Nucleocytoviricota</taxon>
        <taxon>Megaviricetes</taxon>
        <taxon>Algavirales</taxon>
        <taxon>Phycodnaviridae</taxon>
        <taxon>Prasinovirus</taxon>
        <taxon>Prasinovirus ostreotauri</taxon>
    </lineage>
</organism>
<dbReference type="GeneID" id="5845680"/>
<dbReference type="KEGG" id="vg:5845680"/>
<gene>
    <name evidence="1" type="ORF">OtV5_103c</name>
</gene>
<keyword evidence="2" id="KW-1185">Reference proteome</keyword>
<reference evidence="1 2" key="1">
    <citation type="journal article" date="2008" name="PLoS ONE">
        <title>Life-cycle and genome of OtV5, a large DNA virus of the pelagic marine unicellular green alga Ostreococcus tauri.</title>
        <authorList>
            <person name="Derelle E."/>
            <person name="Ferraz C."/>
            <person name="Escande M.L."/>
            <person name="Eychenie S."/>
            <person name="Cooke R."/>
            <person name="Piganeau G."/>
            <person name="Desdevises Y."/>
            <person name="Bellec L."/>
            <person name="Moreau H."/>
            <person name="Grimsley N."/>
        </authorList>
    </citation>
    <scope>NUCLEOTIDE SEQUENCE [LARGE SCALE GENOMIC DNA]</scope>
    <source>
        <strain evidence="1 2">OtV5</strain>
    </source>
</reference>
<name>A9YW11_9PHYC</name>
<dbReference type="OrthoDB" id="11520at10239"/>
<accession>A9YW11</accession>
<dbReference type="RefSeq" id="YP_001648190.1">
    <property type="nucleotide sequence ID" value="NC_010191.2"/>
</dbReference>